<dbReference type="GO" id="GO:0030976">
    <property type="term" value="F:thiamine pyrophosphate binding"/>
    <property type="evidence" value="ECO:0007669"/>
    <property type="project" value="InterPro"/>
</dbReference>
<dbReference type="InterPro" id="IPR051457">
    <property type="entry name" value="2-oxoacid:Fd_oxidoreductase"/>
</dbReference>
<feature type="compositionally biased region" description="Pro residues" evidence="2">
    <location>
        <begin position="221"/>
        <end position="230"/>
    </location>
</feature>
<dbReference type="PANTHER" id="PTHR48084:SF4">
    <property type="entry name" value="2-OXOGLUTARATE OXIDOREDUCTASE SUBUNIT KORB"/>
    <property type="match status" value="1"/>
</dbReference>
<name>Q9Z5X3_FRASE</name>
<evidence type="ECO:0000256" key="2">
    <source>
        <dbReference type="SAM" id="MobiDB-lite"/>
    </source>
</evidence>
<dbReference type="InterPro" id="IPR029061">
    <property type="entry name" value="THDP-binding"/>
</dbReference>
<dbReference type="GO" id="GO:0016625">
    <property type="term" value="F:oxidoreductase activity, acting on the aldehyde or oxo group of donors, iron-sulfur protein as acceptor"/>
    <property type="evidence" value="ECO:0007669"/>
    <property type="project" value="UniProtKB-ARBA"/>
</dbReference>
<dbReference type="InterPro" id="IPR011766">
    <property type="entry name" value="TPP_enzyme_TPP-bd"/>
</dbReference>
<keyword evidence="1" id="KW-0560">Oxidoreductase</keyword>
<dbReference type="PANTHER" id="PTHR48084">
    <property type="entry name" value="2-OXOGLUTARATE OXIDOREDUCTASE SUBUNIT KORB-RELATED"/>
    <property type="match status" value="1"/>
</dbReference>
<evidence type="ECO:0000256" key="1">
    <source>
        <dbReference type="ARBA" id="ARBA00023002"/>
    </source>
</evidence>
<evidence type="ECO:0000259" key="3">
    <source>
        <dbReference type="Pfam" id="PF02775"/>
    </source>
</evidence>
<dbReference type="GO" id="GO:0045333">
    <property type="term" value="P:cellular respiration"/>
    <property type="evidence" value="ECO:0007669"/>
    <property type="project" value="UniProtKB-ARBA"/>
</dbReference>
<evidence type="ECO:0000313" key="4">
    <source>
        <dbReference type="EMBL" id="AAD17274.1"/>
    </source>
</evidence>
<protein>
    <submittedName>
        <fullName evidence="4">Ferredoxin oxidoreductase b-subunit</fullName>
    </submittedName>
</protein>
<accession>Q9Z5X3</accession>
<dbReference type="CDD" id="cd03375">
    <property type="entry name" value="TPP_OGFOR"/>
    <property type="match status" value="1"/>
</dbReference>
<dbReference type="SUPFAM" id="SSF52518">
    <property type="entry name" value="Thiamin diphosphate-binding fold (THDP-binding)"/>
    <property type="match status" value="1"/>
</dbReference>
<dbReference type="AlphaFoldDB" id="Q9Z5X3"/>
<feature type="region of interest" description="Disordered" evidence="2">
    <location>
        <begin position="212"/>
        <end position="233"/>
    </location>
</feature>
<dbReference type="Gene3D" id="3.40.50.970">
    <property type="match status" value="1"/>
</dbReference>
<dbReference type="GO" id="GO:0000287">
    <property type="term" value="F:magnesium ion binding"/>
    <property type="evidence" value="ECO:0007669"/>
    <property type="project" value="UniProtKB-ARBA"/>
</dbReference>
<proteinExistence type="predicted"/>
<reference evidence="4" key="1">
    <citation type="submission" date="1999-01" db="EMBL/GenBank/DDBJ databases">
        <title>Nif-gene organization and nucleotide sequences from Frankia EuIK1 strain.</title>
        <authorList>
            <person name="Chung-Sun A."/>
            <person name="Ji-Tae K."/>
            <person name="Won-Jin K."/>
            <person name="Won-Young Y."/>
        </authorList>
    </citation>
    <scope>NUCLEOTIDE SEQUENCE</scope>
    <source>
        <strain evidence="4">EuIK1</strain>
    </source>
</reference>
<sequence length="346" mass="37320">MTSSDAVGKQLTAKDFSTGDPRWCPGCGDHAILNGMRNLLPTLGIPRENFVVVSGIGCSSRLPYYLETYGVHSIHGRAPSIATGISINRPDLSVWVVTGDGDSLSIGGNHLIHAVRRNVNLKIVMLNNQIYGLTKGQFSPATKPGTVTPSSPFGSLDHSFNPAALALGAEATFLARTVDTDRKHMLEMLAAAYAHDGSALVEIRQNCPTFKHRAARGTSRRPPPSPPRPTGPIRLEANQPILFGADSQWAVLRDPETGDLKFGRSTEKGIVIHDPRSTSPTYAYALARIADTHPELAPIGVYRAVERPSFDKQYQQRNATARVGGRGDLQELLTGEDSWTVPAGRA</sequence>
<dbReference type="EMBL" id="AF119361">
    <property type="protein sequence ID" value="AAD17274.1"/>
    <property type="molecule type" value="Genomic_DNA"/>
</dbReference>
<dbReference type="Pfam" id="PF02775">
    <property type="entry name" value="TPP_enzyme_C"/>
    <property type="match status" value="1"/>
</dbReference>
<organism evidence="4">
    <name type="scientific">Frankia sp. (strain EuIK1)</name>
    <dbReference type="NCBI Taxonomy" id="47227"/>
    <lineage>
        <taxon>Bacteria</taxon>
        <taxon>Bacillati</taxon>
        <taxon>Actinomycetota</taxon>
        <taxon>Actinomycetes</taxon>
        <taxon>Frankiales</taxon>
        <taxon>Frankiaceae</taxon>
        <taxon>Frankia</taxon>
    </lineage>
</organism>
<feature type="domain" description="Thiamine pyrophosphate enzyme TPP-binding" evidence="3">
    <location>
        <begin position="56"/>
        <end position="203"/>
    </location>
</feature>